<evidence type="ECO:0000313" key="3">
    <source>
        <dbReference type="Proteomes" id="UP000242791"/>
    </source>
</evidence>
<sequence>MAAFYDQQSLTRHMNRRYDDPTLELDCGSIHGCDLVFTSIRELKNHYDDLHSIPAPRRRRGCEPALKSDMPCTPQVAAEDGMELEVTTPESFKRKGMDTDDEGAGKRPRKQRKCQLASKETGTAEPRIVGSGPAPEGSSSVTDSAYSSCARSPDRHSDERCDISENIDPRLFFCKERR</sequence>
<keyword evidence="3" id="KW-1185">Reference proteome</keyword>
<comment type="caution">
    <text evidence="2">The sequence shown here is derived from an EMBL/GenBank/DDBJ whole genome shotgun (WGS) entry which is preliminary data.</text>
</comment>
<dbReference type="EMBL" id="LGTZ01000019">
    <property type="protein sequence ID" value="OJD28305.1"/>
    <property type="molecule type" value="Genomic_DNA"/>
</dbReference>
<organism evidence="2 3">
    <name type="scientific">Blastomyces percursus</name>
    <dbReference type="NCBI Taxonomy" id="1658174"/>
    <lineage>
        <taxon>Eukaryota</taxon>
        <taxon>Fungi</taxon>
        <taxon>Dikarya</taxon>
        <taxon>Ascomycota</taxon>
        <taxon>Pezizomycotina</taxon>
        <taxon>Eurotiomycetes</taxon>
        <taxon>Eurotiomycetidae</taxon>
        <taxon>Onygenales</taxon>
        <taxon>Ajellomycetaceae</taxon>
        <taxon>Blastomyces</taxon>
    </lineage>
</organism>
<feature type="compositionally biased region" description="Basic and acidic residues" evidence="1">
    <location>
        <begin position="152"/>
        <end position="162"/>
    </location>
</feature>
<protein>
    <submittedName>
        <fullName evidence="2">Uncharacterized protein</fullName>
    </submittedName>
</protein>
<evidence type="ECO:0000256" key="1">
    <source>
        <dbReference type="SAM" id="MobiDB-lite"/>
    </source>
</evidence>
<dbReference type="Proteomes" id="UP000242791">
    <property type="component" value="Unassembled WGS sequence"/>
</dbReference>
<feature type="region of interest" description="Disordered" evidence="1">
    <location>
        <begin position="57"/>
        <end position="162"/>
    </location>
</feature>
<reference evidence="2 3" key="1">
    <citation type="submission" date="2015-08" db="EMBL/GenBank/DDBJ databases">
        <title>Emmonsia species relationships and genome sequence.</title>
        <authorList>
            <person name="Cuomo C.A."/>
            <person name="Schwartz I.S."/>
            <person name="Kenyon C."/>
            <person name="De Hoog G.S."/>
            <person name="Govender N.P."/>
            <person name="Botha A."/>
            <person name="Moreno L."/>
            <person name="De Vries M."/>
            <person name="Munoz J.F."/>
            <person name="Stielow J.B."/>
        </authorList>
    </citation>
    <scope>NUCLEOTIDE SEQUENCE [LARGE SCALE GENOMIC DNA]</scope>
    <source>
        <strain evidence="2 3">EI222</strain>
    </source>
</reference>
<evidence type="ECO:0000313" key="2">
    <source>
        <dbReference type="EMBL" id="OJD28305.1"/>
    </source>
</evidence>
<dbReference type="AlphaFoldDB" id="A0A1J9QIK3"/>
<gene>
    <name evidence="2" type="ORF">ACJ73_00300</name>
</gene>
<dbReference type="STRING" id="1658174.A0A1J9QIK3"/>
<accession>A0A1J9QIK3</accession>
<dbReference type="VEuPathDB" id="FungiDB:ACJ73_00300"/>
<feature type="compositionally biased region" description="Polar residues" evidence="1">
    <location>
        <begin position="137"/>
        <end position="150"/>
    </location>
</feature>
<proteinExistence type="predicted"/>
<name>A0A1J9QIK3_9EURO</name>